<dbReference type="GO" id="GO:0000287">
    <property type="term" value="F:magnesium ion binding"/>
    <property type="evidence" value="ECO:0007669"/>
    <property type="project" value="InterPro"/>
</dbReference>
<evidence type="ECO:0000259" key="16">
    <source>
        <dbReference type="Pfam" id="PF00408"/>
    </source>
</evidence>
<protein>
    <recommendedName>
        <fullName evidence="12">Phosphoglucomutase</fullName>
        <ecNumber evidence="6">5.4.2.2</ecNumber>
    </recommendedName>
    <alternativeName>
        <fullName evidence="14">Alpha-phosphoglucomutase</fullName>
    </alternativeName>
    <alternativeName>
        <fullName evidence="13">Glucose phosphomutase</fullName>
    </alternativeName>
</protein>
<dbReference type="Pfam" id="PF00408">
    <property type="entry name" value="PGM_PMM_IV"/>
    <property type="match status" value="1"/>
</dbReference>
<keyword evidence="23" id="KW-1185">Reference proteome</keyword>
<dbReference type="RefSeq" id="WP_071866940.1">
    <property type="nucleotide sequence ID" value="NZ_BJWA01000012.1"/>
</dbReference>
<evidence type="ECO:0000256" key="5">
    <source>
        <dbReference type="ARBA" id="ARBA00010231"/>
    </source>
</evidence>
<evidence type="ECO:0000259" key="17">
    <source>
        <dbReference type="Pfam" id="PF02878"/>
    </source>
</evidence>
<evidence type="ECO:0000256" key="12">
    <source>
        <dbReference type="ARBA" id="ARBA00039995"/>
    </source>
</evidence>
<feature type="domain" description="Alpha-D-phosphohexomutase alpha/beta/alpha" evidence="19">
    <location>
        <begin position="322"/>
        <end position="448"/>
    </location>
</feature>
<organism evidence="21 22">
    <name type="scientific">Enterococcus mundtii</name>
    <dbReference type="NCBI Taxonomy" id="53346"/>
    <lineage>
        <taxon>Bacteria</taxon>
        <taxon>Bacillati</taxon>
        <taxon>Bacillota</taxon>
        <taxon>Bacilli</taxon>
        <taxon>Lactobacillales</taxon>
        <taxon>Enterococcaceae</taxon>
        <taxon>Enterococcus</taxon>
    </lineage>
</organism>
<evidence type="ECO:0000256" key="8">
    <source>
        <dbReference type="ARBA" id="ARBA00022553"/>
    </source>
</evidence>
<dbReference type="SUPFAM" id="SSF53738">
    <property type="entry name" value="Phosphoglucomutase, first 3 domains"/>
    <property type="match status" value="3"/>
</dbReference>
<name>A0A242L257_ENTMU</name>
<dbReference type="EMBL" id="NGMS01000001">
    <property type="protein sequence ID" value="OTP28201.1"/>
    <property type="molecule type" value="Genomic_DNA"/>
</dbReference>
<comment type="cofactor">
    <cofactor evidence="2">
        <name>Mg(2+)</name>
        <dbReference type="ChEBI" id="CHEBI:18420"/>
    </cofactor>
</comment>
<evidence type="ECO:0000313" key="22">
    <source>
        <dbReference type="Proteomes" id="UP000195024"/>
    </source>
</evidence>
<evidence type="ECO:0000256" key="14">
    <source>
        <dbReference type="ARBA" id="ARBA00041467"/>
    </source>
</evidence>
<evidence type="ECO:0000313" key="21">
    <source>
        <dbReference type="EMBL" id="OTP28201.1"/>
    </source>
</evidence>
<evidence type="ECO:0000256" key="9">
    <source>
        <dbReference type="ARBA" id="ARBA00022723"/>
    </source>
</evidence>
<accession>A0A242L257</accession>
<dbReference type="GO" id="GO:0006006">
    <property type="term" value="P:glucose metabolic process"/>
    <property type="evidence" value="ECO:0007669"/>
    <property type="project" value="UniProtKB-KW"/>
</dbReference>
<evidence type="ECO:0000256" key="13">
    <source>
        <dbReference type="ARBA" id="ARBA00041398"/>
    </source>
</evidence>
<evidence type="ECO:0000256" key="1">
    <source>
        <dbReference type="ARBA" id="ARBA00000443"/>
    </source>
</evidence>
<dbReference type="EC" id="5.4.2.2" evidence="6"/>
<evidence type="ECO:0000313" key="20">
    <source>
        <dbReference type="EMBL" id="GEL80617.1"/>
    </source>
</evidence>
<evidence type="ECO:0000256" key="3">
    <source>
        <dbReference type="ARBA" id="ARBA00005164"/>
    </source>
</evidence>
<dbReference type="PROSITE" id="PS00710">
    <property type="entry name" value="PGM_PMM"/>
    <property type="match status" value="1"/>
</dbReference>
<evidence type="ECO:0000259" key="18">
    <source>
        <dbReference type="Pfam" id="PF02879"/>
    </source>
</evidence>
<dbReference type="InterPro" id="IPR036900">
    <property type="entry name" value="A-D-PHexomutase_C_sf"/>
</dbReference>
<dbReference type="InterPro" id="IPR005841">
    <property type="entry name" value="Alpha-D-phosphohexomutase_SF"/>
</dbReference>
<evidence type="ECO:0000256" key="15">
    <source>
        <dbReference type="RuleBase" id="RU004326"/>
    </source>
</evidence>
<dbReference type="CDD" id="cd05799">
    <property type="entry name" value="PGM2"/>
    <property type="match status" value="1"/>
</dbReference>
<keyword evidence="10 15" id="KW-0460">Magnesium</keyword>
<dbReference type="PRINTS" id="PR00509">
    <property type="entry name" value="PGMPMM"/>
</dbReference>
<comment type="caution">
    <text evidence="21">The sequence shown here is derived from an EMBL/GenBank/DDBJ whole genome shotgun (WGS) entry which is preliminary data.</text>
</comment>
<dbReference type="InterPro" id="IPR016066">
    <property type="entry name" value="A-D-PHexomutase_CS"/>
</dbReference>
<dbReference type="GO" id="GO:0006166">
    <property type="term" value="P:purine ribonucleoside salvage"/>
    <property type="evidence" value="ECO:0007669"/>
    <property type="project" value="TreeGrafter"/>
</dbReference>
<dbReference type="InterPro" id="IPR005845">
    <property type="entry name" value="A-D-PHexomutase_a/b/a-II"/>
</dbReference>
<dbReference type="Pfam" id="PF02879">
    <property type="entry name" value="PGM_PMM_II"/>
    <property type="match status" value="1"/>
</dbReference>
<dbReference type="SUPFAM" id="SSF55957">
    <property type="entry name" value="Phosphoglucomutase, C-terminal domain"/>
    <property type="match status" value="1"/>
</dbReference>
<evidence type="ECO:0000256" key="6">
    <source>
        <dbReference type="ARBA" id="ARBA00012728"/>
    </source>
</evidence>
<dbReference type="InterPro" id="IPR005843">
    <property type="entry name" value="A-D-PHexomutase_C"/>
</dbReference>
<dbReference type="PANTHER" id="PTHR45745">
    <property type="entry name" value="PHOSPHOMANNOMUTASE 45A"/>
    <property type="match status" value="1"/>
</dbReference>
<dbReference type="Pfam" id="PF02880">
    <property type="entry name" value="PGM_PMM_III"/>
    <property type="match status" value="1"/>
</dbReference>
<dbReference type="GeneID" id="61000215"/>
<dbReference type="Gene3D" id="3.30.310.50">
    <property type="entry name" value="Alpha-D-phosphohexomutase, C-terminal domain"/>
    <property type="match status" value="1"/>
</dbReference>
<evidence type="ECO:0000256" key="11">
    <source>
        <dbReference type="ARBA" id="ARBA00023235"/>
    </source>
</evidence>
<sequence length="572" mass="64623">MSWQQKYQEWLNEGSLEEAMKEQLAALSDSQEIEDRFYQYLSFGTGGMRGELGVGTNRLNSYTIKRVAFGLATYIREKNASQQGVVIAFDNRHCSKEFAEWTARVLASQGVKVYLSDCLRPTPQLSFLVRHYQACAGVMITASHNPKEYNGFKVYGPDGGQITLETAERLTELLAHGPNELSIEADALSVYRETQLIHLFGEEVDTLYLEQLTAVIQNKENIRRFGSQLNMIYTPLHGAGNILMQKAFEQLGFANLHVIKEQALPDPDFSTVASPNPEDKEAFALALTEAKKQEAQLILATDPDADRLGVVVLKDGEPVFLTGNQIGALLLDYLIRSKQQNQQSLTYFFIAKTIVTSELGARIAQAHGIETRNTLTGFKFIGEQIQQAEEQKGKDFLFGYEESYGYLIAPFVRDKDAIQAAVLLAEAALDRHLSGQDLIDRLHELYEEYGYYEEHLETQIFSGKDGIIQMNQRLDRLREQSFSHLGEFVLSCTEDYATSLRTMPNQQSSTIDLPTSNVLKYIFTDGSWFCLRPSGTEPKFKIYYSVKDKSQPSAQEKLLRLQKGFQELLDHL</sequence>
<proteinExistence type="inferred from homology"/>
<comment type="pathway">
    <text evidence="4">Lipid metabolism.</text>
</comment>
<dbReference type="Gene3D" id="3.40.120.10">
    <property type="entry name" value="Alpha-D-Glucose-1,6-Bisphosphate, subunit A, domain 3"/>
    <property type="match status" value="3"/>
</dbReference>
<feature type="domain" description="Alpha-D-phosphohexomutase alpha/beta/alpha" evidence="18">
    <location>
        <begin position="208"/>
        <end position="313"/>
    </location>
</feature>
<feature type="domain" description="Alpha-D-phosphohexomutase C-terminal" evidence="16">
    <location>
        <begin position="515"/>
        <end position="551"/>
    </location>
</feature>
<keyword evidence="7" id="KW-0313">Glucose metabolism</keyword>
<dbReference type="GO" id="GO:0008973">
    <property type="term" value="F:phosphopentomutase activity"/>
    <property type="evidence" value="ECO:0007669"/>
    <property type="project" value="TreeGrafter"/>
</dbReference>
<dbReference type="AlphaFoldDB" id="A0A242L257"/>
<feature type="domain" description="Alpha-D-phosphohexomutase alpha/beta/alpha" evidence="17">
    <location>
        <begin position="42"/>
        <end position="175"/>
    </location>
</feature>
<evidence type="ECO:0000256" key="7">
    <source>
        <dbReference type="ARBA" id="ARBA00022526"/>
    </source>
</evidence>
<reference evidence="20 23" key="2">
    <citation type="submission" date="2019-07" db="EMBL/GenBank/DDBJ databases">
        <title>Whole genome shotgun sequence of Enterococcus mundtii NBRC 100490.</title>
        <authorList>
            <person name="Hosoyama A."/>
            <person name="Uohara A."/>
            <person name="Ohji S."/>
            <person name="Ichikawa N."/>
        </authorList>
    </citation>
    <scope>NUCLEOTIDE SEQUENCE [LARGE SCALE GENOMIC DNA]</scope>
    <source>
        <strain evidence="20 23">NBRC 100490</strain>
    </source>
</reference>
<dbReference type="EMBL" id="BJWA01000012">
    <property type="protein sequence ID" value="GEL80617.1"/>
    <property type="molecule type" value="Genomic_DNA"/>
</dbReference>
<comment type="similarity">
    <text evidence="5 15">Belongs to the phosphohexose mutase family.</text>
</comment>
<dbReference type="InterPro" id="IPR016055">
    <property type="entry name" value="A-D-PHexomutase_a/b/a-I/II/III"/>
</dbReference>
<reference evidence="21 22" key="1">
    <citation type="submission" date="2017-05" db="EMBL/GenBank/DDBJ databases">
        <title>The Genome Sequence of Enterococcus mundtii 6B1_DIV0119.</title>
        <authorList>
            <consortium name="The Broad Institute Genomics Platform"/>
            <consortium name="The Broad Institute Genomic Center for Infectious Diseases"/>
            <person name="Earl A."/>
            <person name="Manson A."/>
            <person name="Schwartman J."/>
            <person name="Gilmore M."/>
            <person name="Abouelleil A."/>
            <person name="Cao P."/>
            <person name="Chapman S."/>
            <person name="Cusick C."/>
            <person name="Shea T."/>
            <person name="Young S."/>
            <person name="Neafsey D."/>
            <person name="Nusbaum C."/>
            <person name="Birren B."/>
        </authorList>
    </citation>
    <scope>NUCLEOTIDE SEQUENCE [LARGE SCALE GENOMIC DNA]</scope>
    <source>
        <strain evidence="21 22">6B1_DIV0119</strain>
    </source>
</reference>
<dbReference type="PANTHER" id="PTHR45745:SF1">
    <property type="entry name" value="PHOSPHOGLUCOMUTASE 2B-RELATED"/>
    <property type="match status" value="1"/>
</dbReference>
<keyword evidence="7" id="KW-0119">Carbohydrate metabolism</keyword>
<keyword evidence="8" id="KW-0597">Phosphoprotein</keyword>
<dbReference type="Proteomes" id="UP000195024">
    <property type="component" value="Unassembled WGS sequence"/>
</dbReference>
<comment type="catalytic activity">
    <reaction evidence="1">
        <text>alpha-D-glucose 1-phosphate = alpha-D-glucose 6-phosphate</text>
        <dbReference type="Rhea" id="RHEA:23536"/>
        <dbReference type="ChEBI" id="CHEBI:58225"/>
        <dbReference type="ChEBI" id="CHEBI:58601"/>
        <dbReference type="EC" id="5.4.2.2"/>
    </reaction>
</comment>
<gene>
    <name evidence="21" type="ORF">A5802_001940</name>
    <name evidence="20" type="ORF">EMU01_17610</name>
</gene>
<evidence type="ECO:0000256" key="2">
    <source>
        <dbReference type="ARBA" id="ARBA00001946"/>
    </source>
</evidence>
<dbReference type="InterPro" id="IPR005844">
    <property type="entry name" value="A-D-PHexomutase_a/b/a-I"/>
</dbReference>
<evidence type="ECO:0000256" key="4">
    <source>
        <dbReference type="ARBA" id="ARBA00005189"/>
    </source>
</evidence>
<dbReference type="InterPro" id="IPR005846">
    <property type="entry name" value="A-D-PHexomutase_a/b/a-III"/>
</dbReference>
<evidence type="ECO:0000259" key="19">
    <source>
        <dbReference type="Pfam" id="PF02880"/>
    </source>
</evidence>
<dbReference type="GO" id="GO:0004614">
    <property type="term" value="F:phosphoglucomutase activity"/>
    <property type="evidence" value="ECO:0007669"/>
    <property type="project" value="UniProtKB-EC"/>
</dbReference>
<keyword evidence="11" id="KW-0413">Isomerase</keyword>
<evidence type="ECO:0000256" key="10">
    <source>
        <dbReference type="ARBA" id="ARBA00022842"/>
    </source>
</evidence>
<comment type="pathway">
    <text evidence="3">Glycolipid metabolism; diglucosyl-diacylglycerol biosynthesis.</text>
</comment>
<evidence type="ECO:0000313" key="23">
    <source>
        <dbReference type="Proteomes" id="UP000321175"/>
    </source>
</evidence>
<keyword evidence="9 15" id="KW-0479">Metal-binding</keyword>
<dbReference type="Proteomes" id="UP000321175">
    <property type="component" value="Unassembled WGS sequence"/>
</dbReference>
<dbReference type="Pfam" id="PF02878">
    <property type="entry name" value="PGM_PMM_I"/>
    <property type="match status" value="1"/>
</dbReference>